<dbReference type="AlphaFoldDB" id="I2BDC8"/>
<evidence type="ECO:0000256" key="6">
    <source>
        <dbReference type="ARBA" id="ARBA00022747"/>
    </source>
</evidence>
<reference evidence="11 12" key="1">
    <citation type="journal article" date="2012" name="J. Bacteriol.">
        <title>Complete genome sequence of the B12-producing Shimwellia blattae strain DSM 4481, isolated from a cockroach.</title>
        <authorList>
            <person name="Brzuszkiewicz E."/>
            <person name="Waschkowitz T."/>
            <person name="Wiezer A."/>
            <person name="Daniel R."/>
        </authorList>
    </citation>
    <scope>NUCLEOTIDE SEQUENCE [LARGE SCALE GENOMIC DNA]</scope>
    <source>
        <strain evidence="12">ATCC 29907 / DSM 4481 / JCM 1650 / NBRC 105725 / CDC 9005-74</strain>
    </source>
</reference>
<protein>
    <recommendedName>
        <fullName evidence="2">site-specific DNA-methyltransferase (adenine-specific)</fullName>
        <ecNumber evidence="2">2.1.1.72</ecNumber>
    </recommendedName>
</protein>
<evidence type="ECO:0000256" key="5">
    <source>
        <dbReference type="ARBA" id="ARBA00022691"/>
    </source>
</evidence>
<dbReference type="PATRIC" id="fig|630626.3.peg.3387"/>
<proteinExistence type="inferred from homology"/>
<keyword evidence="7" id="KW-0238">DNA-binding</keyword>
<dbReference type="GO" id="GO:0003677">
    <property type="term" value="F:DNA binding"/>
    <property type="evidence" value="ECO:0007669"/>
    <property type="project" value="UniProtKB-KW"/>
</dbReference>
<dbReference type="EC" id="2.1.1.72" evidence="2"/>
<feature type="domain" description="N6 adenine-specific DNA methyltransferase N-terminal" evidence="10">
    <location>
        <begin position="11"/>
        <end position="112"/>
    </location>
</feature>
<dbReference type="PANTHER" id="PTHR42933">
    <property type="entry name" value="SLR6095 PROTEIN"/>
    <property type="match status" value="1"/>
</dbReference>
<sequence length="533" mass="59642">MGSSMNNNDLVAKLWKLCDNLRDGGVSYQNYVNELASLLFLKMCKETGQEADYLPEGYRWDDLKSRIGQDQMQFYRNLLVQLGSDEKKLVQAVFHNVSTTIEHPKQLTELVSYMDSLDWYNGSHGKSRDDFGDMYEGLLQKNANETKSGAGQYFTPRPLIKTIIHLLKPQPREVVQDPAAGTAGFLIEADRYVKSQTNDLDDLDGDTQDFQIHRAFIGLELVPGTRRLALMNCLLHDIEGNLDHGGAIRLGNTLGSDGENLPKAHIVATNPPFGSAAGTNITRTFVHPTSNKQLCFMQHIIETLHPGGRAAVVVPDNVLFEGGKGTDIRRDLMDKCHLHTILRLPTGIFYAQGVKTNVLFFTKGTVANPNQDKHCTDDVWVYDLRTNMPSFGKRTPFTEQHLLPFENVYGDDPHGLSPRTEGEWSFNAEESEVADSEENKNTDQHLATSRWRKFSREWIRTAKSDSLDISWLKDKDSIDADSLPEPDVLAAEAMGELVQALGELDALMRELGASDEADAQRQLLEEAFGEVKA</sequence>
<dbReference type="eggNOG" id="COG0286">
    <property type="taxonomic scope" value="Bacteria"/>
</dbReference>
<dbReference type="GO" id="GO:0008170">
    <property type="term" value="F:N-methyltransferase activity"/>
    <property type="evidence" value="ECO:0007669"/>
    <property type="project" value="InterPro"/>
</dbReference>
<dbReference type="PANTHER" id="PTHR42933:SF4">
    <property type="entry name" value="TYPE I RESTRICTION ENZYME ECOKI METHYLASE SUBUNIT"/>
    <property type="match status" value="1"/>
</dbReference>
<keyword evidence="5" id="KW-0949">S-adenosyl-L-methionine</keyword>
<dbReference type="GO" id="GO:0009307">
    <property type="term" value="P:DNA restriction-modification system"/>
    <property type="evidence" value="ECO:0007669"/>
    <property type="project" value="UniProtKB-KW"/>
</dbReference>
<dbReference type="PROSITE" id="PS00092">
    <property type="entry name" value="N6_MTASE"/>
    <property type="match status" value="1"/>
</dbReference>
<dbReference type="REBASE" id="48351">
    <property type="entry name" value="M.Ebl4481ORF34760P"/>
</dbReference>
<dbReference type="STRING" id="630626.EBL_c34760"/>
<comment type="similarity">
    <text evidence="1">Belongs to the N(4)/N(6)-methyltransferase family.</text>
</comment>
<dbReference type="KEGG" id="ebt:EBL_c34760"/>
<evidence type="ECO:0000256" key="3">
    <source>
        <dbReference type="ARBA" id="ARBA00022603"/>
    </source>
</evidence>
<dbReference type="InterPro" id="IPR029063">
    <property type="entry name" value="SAM-dependent_MTases_sf"/>
</dbReference>
<keyword evidence="6" id="KW-0680">Restriction system</keyword>
<feature type="domain" description="DNA methylase adenine-specific" evidence="9">
    <location>
        <begin position="127"/>
        <end position="453"/>
    </location>
</feature>
<dbReference type="Gene3D" id="1.20.1260.30">
    <property type="match status" value="1"/>
</dbReference>
<evidence type="ECO:0000259" key="10">
    <source>
        <dbReference type="Pfam" id="PF12161"/>
    </source>
</evidence>
<dbReference type="InterPro" id="IPR022749">
    <property type="entry name" value="D12N6_MeTrfase_N"/>
</dbReference>
<dbReference type="Pfam" id="PF12161">
    <property type="entry name" value="HsdM_N"/>
    <property type="match status" value="1"/>
</dbReference>
<gene>
    <name evidence="11" type="primary">hsdM</name>
    <name evidence="11" type="ordered locus">EBL_c34760</name>
</gene>
<keyword evidence="4" id="KW-0808">Transferase</keyword>
<evidence type="ECO:0000256" key="8">
    <source>
        <dbReference type="ARBA" id="ARBA00047942"/>
    </source>
</evidence>
<evidence type="ECO:0000259" key="9">
    <source>
        <dbReference type="Pfam" id="PF02384"/>
    </source>
</evidence>
<dbReference type="InterPro" id="IPR051537">
    <property type="entry name" value="DNA_Adenine_Mtase"/>
</dbReference>
<dbReference type="GO" id="GO:0032259">
    <property type="term" value="P:methylation"/>
    <property type="evidence" value="ECO:0007669"/>
    <property type="project" value="UniProtKB-KW"/>
</dbReference>
<dbReference type="Proteomes" id="UP000001955">
    <property type="component" value="Chromosome"/>
</dbReference>
<accession>I2BDC8</accession>
<dbReference type="FunFam" id="3.40.50.150:FF:000284">
    <property type="entry name" value="Type I restriction enzyme StySJI M protein"/>
    <property type="match status" value="1"/>
</dbReference>
<dbReference type="Pfam" id="PF02384">
    <property type="entry name" value="N6_Mtase"/>
    <property type="match status" value="1"/>
</dbReference>
<dbReference type="EMBL" id="CP001560">
    <property type="protein sequence ID" value="AFJ48532.1"/>
    <property type="molecule type" value="Genomic_DNA"/>
</dbReference>
<comment type="catalytic activity">
    <reaction evidence="8">
        <text>a 2'-deoxyadenosine in DNA + S-adenosyl-L-methionine = an N(6)-methyl-2'-deoxyadenosine in DNA + S-adenosyl-L-homocysteine + H(+)</text>
        <dbReference type="Rhea" id="RHEA:15197"/>
        <dbReference type="Rhea" id="RHEA-COMP:12418"/>
        <dbReference type="Rhea" id="RHEA-COMP:12419"/>
        <dbReference type="ChEBI" id="CHEBI:15378"/>
        <dbReference type="ChEBI" id="CHEBI:57856"/>
        <dbReference type="ChEBI" id="CHEBI:59789"/>
        <dbReference type="ChEBI" id="CHEBI:90615"/>
        <dbReference type="ChEBI" id="CHEBI:90616"/>
        <dbReference type="EC" id="2.1.1.72"/>
    </reaction>
</comment>
<dbReference type="HOGENOM" id="CLU_018284_2_0_6"/>
<dbReference type="InterPro" id="IPR002052">
    <property type="entry name" value="DNA_methylase_N6_adenine_CS"/>
</dbReference>
<evidence type="ECO:0000256" key="4">
    <source>
        <dbReference type="ARBA" id="ARBA00022679"/>
    </source>
</evidence>
<dbReference type="InterPro" id="IPR003356">
    <property type="entry name" value="DNA_methylase_A-5"/>
</dbReference>
<dbReference type="FunFam" id="1.20.1260.30:FF:000001">
    <property type="entry name" value="Type I restriction enzyme StySJI M protein"/>
    <property type="match status" value="1"/>
</dbReference>
<dbReference type="GO" id="GO:0009007">
    <property type="term" value="F:site-specific DNA-methyltransferase (adenine-specific) activity"/>
    <property type="evidence" value="ECO:0007669"/>
    <property type="project" value="UniProtKB-EC"/>
</dbReference>
<dbReference type="Gene3D" id="3.40.50.150">
    <property type="entry name" value="Vaccinia Virus protein VP39"/>
    <property type="match status" value="1"/>
</dbReference>
<evidence type="ECO:0000256" key="7">
    <source>
        <dbReference type="ARBA" id="ARBA00023125"/>
    </source>
</evidence>
<evidence type="ECO:0000256" key="2">
    <source>
        <dbReference type="ARBA" id="ARBA00011900"/>
    </source>
</evidence>
<evidence type="ECO:0000313" key="11">
    <source>
        <dbReference type="EMBL" id="AFJ48532.1"/>
    </source>
</evidence>
<dbReference type="InterPro" id="IPR038333">
    <property type="entry name" value="T1MK-like_N_sf"/>
</dbReference>
<organism evidence="11 12">
    <name type="scientific">Shimwellia blattae (strain ATCC 29907 / DSM 4481 / JCM 1650 / NBRC 105725 / CDC 9005-74)</name>
    <name type="common">Escherichia blattae</name>
    <dbReference type="NCBI Taxonomy" id="630626"/>
    <lineage>
        <taxon>Bacteria</taxon>
        <taxon>Pseudomonadati</taxon>
        <taxon>Pseudomonadota</taxon>
        <taxon>Gammaproteobacteria</taxon>
        <taxon>Enterobacterales</taxon>
        <taxon>Enterobacteriaceae</taxon>
        <taxon>Shimwellia</taxon>
    </lineage>
</organism>
<evidence type="ECO:0000256" key="1">
    <source>
        <dbReference type="ARBA" id="ARBA00006594"/>
    </source>
</evidence>
<keyword evidence="3" id="KW-0489">Methyltransferase</keyword>
<evidence type="ECO:0000313" key="12">
    <source>
        <dbReference type="Proteomes" id="UP000001955"/>
    </source>
</evidence>
<name>I2BDC8_SHIBC</name>
<keyword evidence="12" id="KW-1185">Reference proteome</keyword>
<dbReference type="PRINTS" id="PR00507">
    <property type="entry name" value="N12N6MTFRASE"/>
</dbReference>
<dbReference type="SUPFAM" id="SSF53335">
    <property type="entry name" value="S-adenosyl-L-methionine-dependent methyltransferases"/>
    <property type="match status" value="1"/>
</dbReference>